<feature type="domain" description="Xylose isomerase-like TIM barrel" evidence="1">
    <location>
        <begin position="44"/>
        <end position="277"/>
    </location>
</feature>
<name>A0A6N7Z545_9PSEU</name>
<comment type="caution">
    <text evidence="2">The sequence shown here is derived from an EMBL/GenBank/DDBJ whole genome shotgun (WGS) entry which is preliminary data.</text>
</comment>
<accession>A0A6N7Z545</accession>
<gene>
    <name evidence="2" type="ORF">GKO32_25660</name>
</gene>
<dbReference type="AlphaFoldDB" id="A0A6N7Z545"/>
<protein>
    <submittedName>
        <fullName evidence="2">TIM barrel protein</fullName>
    </submittedName>
</protein>
<evidence type="ECO:0000313" key="2">
    <source>
        <dbReference type="EMBL" id="MTD57333.1"/>
    </source>
</evidence>
<dbReference type="InterPro" id="IPR013022">
    <property type="entry name" value="Xyl_isomerase-like_TIM-brl"/>
</dbReference>
<dbReference type="Pfam" id="PF01261">
    <property type="entry name" value="AP_endonuc_2"/>
    <property type="match status" value="1"/>
</dbReference>
<dbReference type="PANTHER" id="PTHR12110">
    <property type="entry name" value="HYDROXYPYRUVATE ISOMERASE"/>
    <property type="match status" value="1"/>
</dbReference>
<organism evidence="2 3">
    <name type="scientific">Amycolatopsis pithecellobii</name>
    <dbReference type="NCBI Taxonomy" id="664692"/>
    <lineage>
        <taxon>Bacteria</taxon>
        <taxon>Bacillati</taxon>
        <taxon>Actinomycetota</taxon>
        <taxon>Actinomycetes</taxon>
        <taxon>Pseudonocardiales</taxon>
        <taxon>Pseudonocardiaceae</taxon>
        <taxon>Amycolatopsis</taxon>
    </lineage>
</organism>
<dbReference type="EMBL" id="WMBA01000046">
    <property type="protein sequence ID" value="MTD57333.1"/>
    <property type="molecule type" value="Genomic_DNA"/>
</dbReference>
<dbReference type="InterPro" id="IPR036237">
    <property type="entry name" value="Xyl_isomerase-like_sf"/>
</dbReference>
<dbReference type="Proteomes" id="UP000440096">
    <property type="component" value="Unassembled WGS sequence"/>
</dbReference>
<dbReference type="SUPFAM" id="SSF51658">
    <property type="entry name" value="Xylose isomerase-like"/>
    <property type="match status" value="1"/>
</dbReference>
<keyword evidence="3" id="KW-1185">Reference proteome</keyword>
<dbReference type="InterPro" id="IPR050312">
    <property type="entry name" value="IolE/XylAMocC-like"/>
</dbReference>
<proteinExistence type="predicted"/>
<evidence type="ECO:0000313" key="3">
    <source>
        <dbReference type="Proteomes" id="UP000440096"/>
    </source>
</evidence>
<dbReference type="OrthoDB" id="9787068at2"/>
<evidence type="ECO:0000259" key="1">
    <source>
        <dbReference type="Pfam" id="PF01261"/>
    </source>
</evidence>
<dbReference type="Gene3D" id="3.20.20.150">
    <property type="entry name" value="Divalent-metal-dependent TIM barrel enzymes"/>
    <property type="match status" value="1"/>
</dbReference>
<reference evidence="2 3" key="1">
    <citation type="submission" date="2019-11" db="EMBL/GenBank/DDBJ databases">
        <title>Draft genome of Amycolatopsis RM579.</title>
        <authorList>
            <person name="Duangmal K."/>
            <person name="Mingma R."/>
        </authorList>
    </citation>
    <scope>NUCLEOTIDE SEQUENCE [LARGE SCALE GENOMIC DNA]</scope>
    <source>
        <strain evidence="2 3">RM579</strain>
    </source>
</reference>
<sequence length="310" mass="34019">MPSNQFLCCCSFQGVPRIMTNTPLYSVCPLTMPDTSFEEDLDLVLASGASGIGIAEGKLRPGEDEAQLARLKTSGLKVAGGIPANLAPLPLRPPVMYPGPDDPSVRIGLMRESVERLAAFKPACIVMTTGSDAGYSKDESWSIAAEGIRDAARLAADLGTRIAVEVVRGDLGFDASFIRTLSEAGQFIDLVDEPNVGLCYDVYHVWDSPDVLHFTEQLAGRTYLVQVCDWPDPPRSLADRRIPGEGVIDLPAIFGALQRGGYAGWYELEIFSDDGRWGHDFPDSLWKLRPAELLERSQEGFDRLWQKRSR</sequence>